<proteinExistence type="predicted"/>
<organism evidence="1 2">
    <name type="scientific">Lithospermum erythrorhizon</name>
    <name type="common">Purple gromwell</name>
    <name type="synonym">Lithospermum officinale var. erythrorhizon</name>
    <dbReference type="NCBI Taxonomy" id="34254"/>
    <lineage>
        <taxon>Eukaryota</taxon>
        <taxon>Viridiplantae</taxon>
        <taxon>Streptophyta</taxon>
        <taxon>Embryophyta</taxon>
        <taxon>Tracheophyta</taxon>
        <taxon>Spermatophyta</taxon>
        <taxon>Magnoliopsida</taxon>
        <taxon>eudicotyledons</taxon>
        <taxon>Gunneridae</taxon>
        <taxon>Pentapetalae</taxon>
        <taxon>asterids</taxon>
        <taxon>lamiids</taxon>
        <taxon>Boraginales</taxon>
        <taxon>Boraginaceae</taxon>
        <taxon>Boraginoideae</taxon>
        <taxon>Lithospermeae</taxon>
        <taxon>Lithospermum</taxon>
    </lineage>
</organism>
<dbReference type="AlphaFoldDB" id="A0AAV3Q4X8"/>
<evidence type="ECO:0000313" key="1">
    <source>
        <dbReference type="EMBL" id="GAA0158550.1"/>
    </source>
</evidence>
<dbReference type="Proteomes" id="UP001454036">
    <property type="component" value="Unassembled WGS sequence"/>
</dbReference>
<reference evidence="1 2" key="1">
    <citation type="submission" date="2024-01" db="EMBL/GenBank/DDBJ databases">
        <title>The complete chloroplast genome sequence of Lithospermum erythrorhizon: insights into the phylogenetic relationship among Boraginaceae species and the maternal lineages of purple gromwells.</title>
        <authorList>
            <person name="Okada T."/>
            <person name="Watanabe K."/>
        </authorList>
    </citation>
    <scope>NUCLEOTIDE SEQUENCE [LARGE SCALE GENOMIC DNA]</scope>
</reference>
<evidence type="ECO:0000313" key="2">
    <source>
        <dbReference type="Proteomes" id="UP001454036"/>
    </source>
</evidence>
<gene>
    <name evidence="1" type="ORF">LIER_15543</name>
</gene>
<evidence type="ECO:0008006" key="3">
    <source>
        <dbReference type="Google" id="ProtNLM"/>
    </source>
</evidence>
<dbReference type="EMBL" id="BAABME010003375">
    <property type="protein sequence ID" value="GAA0158550.1"/>
    <property type="molecule type" value="Genomic_DNA"/>
</dbReference>
<keyword evidence="2" id="KW-1185">Reference proteome</keyword>
<protein>
    <recommendedName>
        <fullName evidence="3">Gag-pol polyprotein</fullName>
    </recommendedName>
</protein>
<comment type="caution">
    <text evidence="1">The sequence shown here is derived from an EMBL/GenBank/DDBJ whole genome shotgun (WGS) entry which is preliminary data.</text>
</comment>
<sequence>MESFKEGGSISRPPLLDGSNYGYWKAKMTAFLQDEAALANHKALNAIFNAVDINIFKLINTRNVAKVA</sequence>
<accession>A0AAV3Q4X8</accession>
<name>A0AAV3Q4X8_LITER</name>